<keyword evidence="3" id="KW-1185">Reference proteome</keyword>
<evidence type="ECO:0000313" key="2">
    <source>
        <dbReference type="EMBL" id="MFG1704215.1"/>
    </source>
</evidence>
<protein>
    <submittedName>
        <fullName evidence="2">YbaB/EbfC family nucleoid-associated protein</fullName>
    </submittedName>
</protein>
<dbReference type="Proteomes" id="UP001603978">
    <property type="component" value="Unassembled WGS sequence"/>
</dbReference>
<dbReference type="Pfam" id="PF02575">
    <property type="entry name" value="YbaB_DNA_bd"/>
    <property type="match status" value="1"/>
</dbReference>
<dbReference type="RefSeq" id="WP_393165061.1">
    <property type="nucleotide sequence ID" value="NZ_JBICRM010000007.1"/>
</dbReference>
<dbReference type="EMBL" id="JBICRM010000007">
    <property type="protein sequence ID" value="MFG1704215.1"/>
    <property type="molecule type" value="Genomic_DNA"/>
</dbReference>
<name>A0ABW7AA42_9ACTN</name>
<organism evidence="2 3">
    <name type="scientific">Nonomuraea marmarensis</name>
    <dbReference type="NCBI Taxonomy" id="3351344"/>
    <lineage>
        <taxon>Bacteria</taxon>
        <taxon>Bacillati</taxon>
        <taxon>Actinomycetota</taxon>
        <taxon>Actinomycetes</taxon>
        <taxon>Streptosporangiales</taxon>
        <taxon>Streptosporangiaceae</taxon>
        <taxon>Nonomuraea</taxon>
    </lineage>
</organism>
<dbReference type="SUPFAM" id="SSF82607">
    <property type="entry name" value="YbaB-like"/>
    <property type="match status" value="1"/>
</dbReference>
<dbReference type="InterPro" id="IPR036894">
    <property type="entry name" value="YbaB-like_sf"/>
</dbReference>
<evidence type="ECO:0000256" key="1">
    <source>
        <dbReference type="SAM" id="MobiDB-lite"/>
    </source>
</evidence>
<gene>
    <name evidence="2" type="ORF">ACFLIM_13580</name>
</gene>
<comment type="caution">
    <text evidence="2">The sequence shown here is derived from an EMBL/GenBank/DDBJ whole genome shotgun (WGS) entry which is preliminary data.</text>
</comment>
<sequence>MNVYDSRMDPADIRDEDISRAEDEADRIETWINRARADLDELKGTGESPSGTVTATVAANGRVLDVAIAPRAMRLDSQTLSEEVLAAVAQAGQDVTRRTEELIREGLPGFDPAAATARMERIMNTEWP</sequence>
<proteinExistence type="predicted"/>
<evidence type="ECO:0000313" key="3">
    <source>
        <dbReference type="Proteomes" id="UP001603978"/>
    </source>
</evidence>
<dbReference type="InterPro" id="IPR004401">
    <property type="entry name" value="YbaB/EbfC"/>
</dbReference>
<dbReference type="Gene3D" id="3.30.1310.10">
    <property type="entry name" value="Nucleoid-associated protein YbaB-like domain"/>
    <property type="match status" value="1"/>
</dbReference>
<accession>A0ABW7AA42</accession>
<feature type="region of interest" description="Disordered" evidence="1">
    <location>
        <begin position="1"/>
        <end position="20"/>
    </location>
</feature>
<reference evidence="2 3" key="1">
    <citation type="submission" date="2024-10" db="EMBL/GenBank/DDBJ databases">
        <authorList>
            <person name="Topkara A.R."/>
            <person name="Saygin H."/>
        </authorList>
    </citation>
    <scope>NUCLEOTIDE SEQUENCE [LARGE SCALE GENOMIC DNA]</scope>
    <source>
        <strain evidence="2 3">M3C6</strain>
    </source>
</reference>